<dbReference type="HOGENOM" id="CLU_2952055_0_0_9"/>
<proteinExistence type="predicted"/>
<dbReference type="Proteomes" id="UP000030635">
    <property type="component" value="Chromosome"/>
</dbReference>
<dbReference type="KEGG" id="cbv:U729_1760"/>
<name>A0A0A7G215_9CLOT</name>
<evidence type="ECO:0000313" key="1">
    <source>
        <dbReference type="EMBL" id="AIY85080.1"/>
    </source>
</evidence>
<evidence type="ECO:0000313" key="2">
    <source>
        <dbReference type="Proteomes" id="UP000030635"/>
    </source>
</evidence>
<reference evidence="1 2" key="1">
    <citation type="journal article" date="2015" name="Infect. Genet. Evol.">
        <title>Genomic sequences of six botulinum neurotoxin-producing strains representing three clostridial species illustrate the mobility and diversity of botulinum neurotoxin genes.</title>
        <authorList>
            <person name="Smith T.J."/>
            <person name="Hill K.K."/>
            <person name="Xie G."/>
            <person name="Foley B.T."/>
            <person name="Williamson C.H."/>
            <person name="Foster J.T."/>
            <person name="Johnson S.L."/>
            <person name="Chertkov O."/>
            <person name="Teshima H."/>
            <person name="Gibbons H.S."/>
            <person name="Johnsky L.A."/>
            <person name="Karavis M.A."/>
            <person name="Smith L.A."/>
        </authorList>
    </citation>
    <scope>NUCLEOTIDE SEQUENCE [LARGE SCALE GENOMIC DNA]</scope>
    <source>
        <strain evidence="1">Sullivan</strain>
    </source>
</reference>
<gene>
    <name evidence="1" type="ORF">U729_1760</name>
</gene>
<keyword evidence="2" id="KW-1185">Reference proteome</keyword>
<accession>A0A0A7G215</accession>
<protein>
    <submittedName>
        <fullName evidence="1">Uncharacterized protein</fullName>
    </submittedName>
</protein>
<dbReference type="STRING" id="1561.NPD11_1262"/>
<dbReference type="RefSeq" id="WP_039313782.1">
    <property type="nucleotide sequence ID" value="NZ_CP006905.1"/>
</dbReference>
<dbReference type="AlphaFoldDB" id="A0A0A7G215"/>
<dbReference type="EMBL" id="CP006905">
    <property type="protein sequence ID" value="AIY85080.1"/>
    <property type="molecule type" value="Genomic_DNA"/>
</dbReference>
<organism evidence="1 2">
    <name type="scientific">Clostridium baratii str. Sullivan</name>
    <dbReference type="NCBI Taxonomy" id="1415775"/>
    <lineage>
        <taxon>Bacteria</taxon>
        <taxon>Bacillati</taxon>
        <taxon>Bacillota</taxon>
        <taxon>Clostridia</taxon>
        <taxon>Eubacteriales</taxon>
        <taxon>Clostridiaceae</taxon>
        <taxon>Clostridium</taxon>
    </lineage>
</organism>
<sequence length="59" mass="7123">MSNLKTLYANWRKSHKNTCYTAANDPEIKRDFAKFAKLEKELEDNEMLELEKDYNEEHK</sequence>